<protein>
    <submittedName>
        <fullName evidence="2">GNAT family N-acetyltransferase</fullName>
        <ecNumber evidence="2">2.3.-.-</ecNumber>
    </submittedName>
</protein>
<dbReference type="Proteomes" id="UP001596410">
    <property type="component" value="Unassembled WGS sequence"/>
</dbReference>
<sequence>MVFEIITQESLEIVMDIVNSNSSYNVLENGNPLRTIQELSSEFLNSSTESYLVKHEERYIGIIDFLNNNPKDNHPWIGLLMIHRDYHSMGYGKKAYLSFEEKIIHQKLFKSVRLAVIKSNKEAIVFWKSLGFKFYDNSEWDGRVVGCYEKHL</sequence>
<reference evidence="3" key="1">
    <citation type="journal article" date="2019" name="Int. J. Syst. Evol. Microbiol.">
        <title>The Global Catalogue of Microorganisms (GCM) 10K type strain sequencing project: providing services to taxonomists for standard genome sequencing and annotation.</title>
        <authorList>
            <consortium name="The Broad Institute Genomics Platform"/>
            <consortium name="The Broad Institute Genome Sequencing Center for Infectious Disease"/>
            <person name="Wu L."/>
            <person name="Ma J."/>
        </authorList>
    </citation>
    <scope>NUCLEOTIDE SEQUENCE [LARGE SCALE GENOMIC DNA]</scope>
    <source>
        <strain evidence="3">CGMCC 4.1621</strain>
    </source>
</reference>
<dbReference type="InterPro" id="IPR000182">
    <property type="entry name" value="GNAT_dom"/>
</dbReference>
<accession>A0ABW2EMU5</accession>
<dbReference type="Pfam" id="PF00583">
    <property type="entry name" value="Acetyltransf_1"/>
    <property type="match status" value="1"/>
</dbReference>
<evidence type="ECO:0000259" key="1">
    <source>
        <dbReference type="PROSITE" id="PS51186"/>
    </source>
</evidence>
<keyword evidence="2" id="KW-0012">Acyltransferase</keyword>
<keyword evidence="2" id="KW-0808">Transferase</keyword>
<evidence type="ECO:0000313" key="2">
    <source>
        <dbReference type="EMBL" id="MFC7063435.1"/>
    </source>
</evidence>
<evidence type="ECO:0000313" key="3">
    <source>
        <dbReference type="Proteomes" id="UP001596410"/>
    </source>
</evidence>
<dbReference type="GO" id="GO:0016746">
    <property type="term" value="F:acyltransferase activity"/>
    <property type="evidence" value="ECO:0007669"/>
    <property type="project" value="UniProtKB-KW"/>
</dbReference>
<dbReference type="SUPFAM" id="SSF55729">
    <property type="entry name" value="Acyl-CoA N-acyltransferases (Nat)"/>
    <property type="match status" value="1"/>
</dbReference>
<dbReference type="PROSITE" id="PS51186">
    <property type="entry name" value="GNAT"/>
    <property type="match status" value="1"/>
</dbReference>
<organism evidence="2 3">
    <name type="scientific">Halobacillus seohaensis</name>
    <dbReference type="NCBI Taxonomy" id="447421"/>
    <lineage>
        <taxon>Bacteria</taxon>
        <taxon>Bacillati</taxon>
        <taxon>Bacillota</taxon>
        <taxon>Bacilli</taxon>
        <taxon>Bacillales</taxon>
        <taxon>Bacillaceae</taxon>
        <taxon>Halobacillus</taxon>
    </lineage>
</organism>
<name>A0ABW2EMU5_9BACI</name>
<dbReference type="EC" id="2.3.-.-" evidence="2"/>
<dbReference type="CDD" id="cd04301">
    <property type="entry name" value="NAT_SF"/>
    <property type="match status" value="1"/>
</dbReference>
<dbReference type="EMBL" id="JBHSZV010000047">
    <property type="protein sequence ID" value="MFC7063435.1"/>
    <property type="molecule type" value="Genomic_DNA"/>
</dbReference>
<proteinExistence type="predicted"/>
<comment type="caution">
    <text evidence="2">The sequence shown here is derived from an EMBL/GenBank/DDBJ whole genome shotgun (WGS) entry which is preliminary data.</text>
</comment>
<dbReference type="RefSeq" id="WP_204708549.1">
    <property type="nucleotide sequence ID" value="NZ_JBHSZV010000047.1"/>
</dbReference>
<feature type="domain" description="N-acetyltransferase" evidence="1">
    <location>
        <begin position="1"/>
        <end position="152"/>
    </location>
</feature>
<keyword evidence="3" id="KW-1185">Reference proteome</keyword>
<gene>
    <name evidence="2" type="ORF">ACFQIC_16605</name>
</gene>
<dbReference type="Gene3D" id="3.40.630.30">
    <property type="match status" value="1"/>
</dbReference>
<dbReference type="InterPro" id="IPR016181">
    <property type="entry name" value="Acyl_CoA_acyltransferase"/>
</dbReference>